<organism evidence="1">
    <name type="scientific">marine metagenome</name>
    <dbReference type="NCBI Taxonomy" id="408172"/>
    <lineage>
        <taxon>unclassified sequences</taxon>
        <taxon>metagenomes</taxon>
        <taxon>ecological metagenomes</taxon>
    </lineage>
</organism>
<evidence type="ECO:0000313" key="1">
    <source>
        <dbReference type="EMBL" id="SVA92533.1"/>
    </source>
</evidence>
<sequence>MVKYGITILSIVSFVFCTPGEMVVKKVAGGGLNQNKPGGMKCISEQERSYVRERMLQLDQESMRDTVMFQDPMGNGGMVNDGVHDITGYVDEDLAYGWIL</sequence>
<proteinExistence type="predicted"/>
<dbReference type="AlphaFoldDB" id="A0A381ZUW7"/>
<reference evidence="1" key="1">
    <citation type="submission" date="2018-05" db="EMBL/GenBank/DDBJ databases">
        <authorList>
            <person name="Lanie J.A."/>
            <person name="Ng W.-L."/>
            <person name="Kazmierczak K.M."/>
            <person name="Andrzejewski T.M."/>
            <person name="Davidsen T.M."/>
            <person name="Wayne K.J."/>
            <person name="Tettelin H."/>
            <person name="Glass J.I."/>
            <person name="Rusch D."/>
            <person name="Podicherti R."/>
            <person name="Tsui H.-C.T."/>
            <person name="Winkler M.E."/>
        </authorList>
    </citation>
    <scope>NUCLEOTIDE SEQUENCE</scope>
</reference>
<protein>
    <submittedName>
        <fullName evidence="1">Uncharacterized protein</fullName>
    </submittedName>
</protein>
<gene>
    <name evidence="1" type="ORF">METZ01_LOCUS145387</name>
</gene>
<accession>A0A381ZUW7</accession>
<dbReference type="EMBL" id="UINC01022592">
    <property type="protein sequence ID" value="SVA92533.1"/>
    <property type="molecule type" value="Genomic_DNA"/>
</dbReference>
<name>A0A381ZUW7_9ZZZZ</name>
<feature type="non-terminal residue" evidence="1">
    <location>
        <position position="100"/>
    </location>
</feature>